<keyword evidence="4" id="KW-0472">Membrane</keyword>
<dbReference type="GO" id="GO:0034707">
    <property type="term" value="C:chloride channel complex"/>
    <property type="evidence" value="ECO:0007669"/>
    <property type="project" value="UniProtKB-KW"/>
</dbReference>
<proteinExistence type="inferred from homology"/>
<keyword evidence="6" id="KW-0868">Chloride</keyword>
<evidence type="ECO:0000256" key="3">
    <source>
        <dbReference type="ARBA" id="ARBA00022989"/>
    </source>
</evidence>
<comment type="similarity">
    <text evidence="5 6">Belongs to the anion channel-forming bestrophin (TC 1.A.46) family. Calcium-sensitive chloride channel subfamily.</text>
</comment>
<dbReference type="PANTHER" id="PTHR10736:SF0">
    <property type="entry name" value="BESTROPHIN HOMOLOG"/>
    <property type="match status" value="1"/>
</dbReference>
<keyword evidence="6" id="KW-0869">Chloride channel</keyword>
<dbReference type="Pfam" id="PF01062">
    <property type="entry name" value="Bestrophin"/>
    <property type="match status" value="1"/>
</dbReference>
<evidence type="ECO:0000256" key="1">
    <source>
        <dbReference type="ARBA" id="ARBA00004370"/>
    </source>
</evidence>
<dbReference type="InterPro" id="IPR021134">
    <property type="entry name" value="Bestrophin-like"/>
</dbReference>
<name>A0A0B1T571_OESDE</name>
<keyword evidence="6" id="KW-0406">Ion transport</keyword>
<organism evidence="7 8">
    <name type="scientific">Oesophagostomum dentatum</name>
    <name type="common">Nodular worm</name>
    <dbReference type="NCBI Taxonomy" id="61180"/>
    <lineage>
        <taxon>Eukaryota</taxon>
        <taxon>Metazoa</taxon>
        <taxon>Ecdysozoa</taxon>
        <taxon>Nematoda</taxon>
        <taxon>Chromadorea</taxon>
        <taxon>Rhabditida</taxon>
        <taxon>Rhabditina</taxon>
        <taxon>Rhabditomorpha</taxon>
        <taxon>Strongyloidea</taxon>
        <taxon>Strongylidae</taxon>
        <taxon>Oesophagostomum</taxon>
    </lineage>
</organism>
<dbReference type="PANTHER" id="PTHR10736">
    <property type="entry name" value="BESTROPHIN"/>
    <property type="match status" value="1"/>
</dbReference>
<dbReference type="InterPro" id="IPR000615">
    <property type="entry name" value="Bestrophin"/>
</dbReference>
<keyword evidence="6" id="KW-0407">Ion channel</keyword>
<dbReference type="OrthoDB" id="201595at2759"/>
<gene>
    <name evidence="7" type="ORF">OESDEN_07716</name>
</gene>
<evidence type="ECO:0000313" key="8">
    <source>
        <dbReference type="Proteomes" id="UP000053660"/>
    </source>
</evidence>
<protein>
    <recommendedName>
        <fullName evidence="6">Bestrophin homolog</fullName>
    </recommendedName>
</protein>
<evidence type="ECO:0000256" key="5">
    <source>
        <dbReference type="ARBA" id="ARBA00034769"/>
    </source>
</evidence>
<keyword evidence="3" id="KW-1133">Transmembrane helix</keyword>
<keyword evidence="6" id="KW-1003">Cell membrane</keyword>
<dbReference type="GO" id="GO:0005886">
    <property type="term" value="C:plasma membrane"/>
    <property type="evidence" value="ECO:0007669"/>
    <property type="project" value="UniProtKB-SubCell"/>
</dbReference>
<evidence type="ECO:0000313" key="7">
    <source>
        <dbReference type="EMBL" id="KHJ92394.1"/>
    </source>
</evidence>
<evidence type="ECO:0000256" key="2">
    <source>
        <dbReference type="ARBA" id="ARBA00022692"/>
    </source>
</evidence>
<dbReference type="Proteomes" id="UP000053660">
    <property type="component" value="Unassembled WGS sequence"/>
</dbReference>
<accession>A0A0B1T571</accession>
<evidence type="ECO:0000256" key="6">
    <source>
        <dbReference type="RuleBase" id="RU363126"/>
    </source>
</evidence>
<comment type="subcellular location">
    <subcellularLocation>
        <location evidence="6">Cell membrane</location>
        <topology evidence="6">Multi-pass membrane protein</topology>
    </subcellularLocation>
    <subcellularLocation>
        <location evidence="1">Membrane</location>
    </subcellularLocation>
</comment>
<comment type="function">
    <text evidence="6">Forms chloride channels.</text>
</comment>
<reference evidence="7 8" key="1">
    <citation type="submission" date="2014-03" db="EMBL/GenBank/DDBJ databases">
        <title>Draft genome of the hookworm Oesophagostomum dentatum.</title>
        <authorList>
            <person name="Mitreva M."/>
        </authorList>
    </citation>
    <scope>NUCLEOTIDE SEQUENCE [LARGE SCALE GENOMIC DNA]</scope>
    <source>
        <strain evidence="7 8">OD-Hann</strain>
    </source>
</reference>
<keyword evidence="6" id="KW-0813">Transport</keyword>
<sequence length="118" mass="14041">MAVYQLLMVWPEGLAVMFNSFFKDDALPPAKSRAVRHSVYRYLLLAHILTLRDVSIAVKKQFPTYRHLVKAQLLTEDELYMFDTANIEPDYCRYWIPLLWIAQLLKKYYVPQWVSKNL</sequence>
<dbReference type="AlphaFoldDB" id="A0A0B1T571"/>
<keyword evidence="8" id="KW-1185">Reference proteome</keyword>
<dbReference type="EMBL" id="KN551380">
    <property type="protein sequence ID" value="KHJ92394.1"/>
    <property type="molecule type" value="Genomic_DNA"/>
</dbReference>
<evidence type="ECO:0000256" key="4">
    <source>
        <dbReference type="ARBA" id="ARBA00023136"/>
    </source>
</evidence>
<dbReference type="GO" id="GO:0005254">
    <property type="term" value="F:chloride channel activity"/>
    <property type="evidence" value="ECO:0007669"/>
    <property type="project" value="UniProtKB-KW"/>
</dbReference>
<keyword evidence="2" id="KW-0812">Transmembrane</keyword>